<organism evidence="1 2">
    <name type="scientific">Caenorhabditis briggsae</name>
    <dbReference type="NCBI Taxonomy" id="6238"/>
    <lineage>
        <taxon>Eukaryota</taxon>
        <taxon>Metazoa</taxon>
        <taxon>Ecdysozoa</taxon>
        <taxon>Nematoda</taxon>
        <taxon>Chromadorea</taxon>
        <taxon>Rhabditida</taxon>
        <taxon>Rhabditina</taxon>
        <taxon>Rhabditomorpha</taxon>
        <taxon>Rhabditoidea</taxon>
        <taxon>Rhabditidae</taxon>
        <taxon>Peloderinae</taxon>
        <taxon>Caenorhabditis</taxon>
    </lineage>
</organism>
<evidence type="ECO:0000313" key="2">
    <source>
        <dbReference type="Proteomes" id="UP000827892"/>
    </source>
</evidence>
<reference evidence="1 2" key="1">
    <citation type="submission" date="2022-05" db="EMBL/GenBank/DDBJ databases">
        <title>Chromosome-level reference genomes for two strains of Caenorhabditis briggsae: an improved platform for comparative genomics.</title>
        <authorList>
            <person name="Stevens L."/>
            <person name="Andersen E.C."/>
        </authorList>
    </citation>
    <scope>NUCLEOTIDE SEQUENCE [LARGE SCALE GENOMIC DNA]</scope>
    <source>
        <strain evidence="1">QX1410_ONT</strain>
        <tissue evidence="1">Whole-organism</tissue>
    </source>
</reference>
<dbReference type="AlphaFoldDB" id="A0AAE9CST6"/>
<sequence>MQDNRKINTSYQKDMQNGKTVTNITYSSPPQDGPLSDWRRRKYVGVTHGTFGSVYSVSAFNGVPSTVISKPANNFWIVTEEQRARSRKNLRLYNVQMLERYLLKVDVTEYRQSIRGTYHAMATDEDTLMVCHGSRPVKMDIWHQTFDQKTIKLVDVRFERFMPTFTDMDSLYAFNCNDSGILQRTTQKKEVACGGVAVPTGVLKNNDSMILVHKTLMAIKDNGTGGYDIWTLAIANQSWSKCTVEIDSENCIFTVNPSSVVHLCGRNKNTGECTFWTVDNMREELKEGVRTHRRMDAATNQSVQNAPLRKKISWKAMIRKAIKADPRKKATLRDIIVFRRQLLPPDAATVDFNDALKTFSSSN</sequence>
<name>A0AAE9CST6_CAEBR</name>
<gene>
    <name evidence="1" type="ORF">L3Y34_010563</name>
</gene>
<proteinExistence type="predicted"/>
<accession>A0AAE9CST6</accession>
<protein>
    <submittedName>
        <fullName evidence="1">Uncharacterized protein</fullName>
    </submittedName>
</protein>
<dbReference type="EMBL" id="CP090896">
    <property type="protein sequence ID" value="ULT80073.1"/>
    <property type="molecule type" value="Genomic_DNA"/>
</dbReference>
<dbReference type="Proteomes" id="UP000827892">
    <property type="component" value="Chromosome X"/>
</dbReference>
<evidence type="ECO:0000313" key="1">
    <source>
        <dbReference type="EMBL" id="ULT80073.1"/>
    </source>
</evidence>